<keyword evidence="2" id="KW-0285">Flavoprotein</keyword>
<dbReference type="SUPFAM" id="SSF52218">
    <property type="entry name" value="Flavoproteins"/>
    <property type="match status" value="1"/>
</dbReference>
<dbReference type="PANTHER" id="PTHR19384:SF128">
    <property type="entry name" value="NADPH OXIDOREDUCTASE A"/>
    <property type="match status" value="1"/>
</dbReference>
<protein>
    <submittedName>
        <fullName evidence="5">Flavodoxin</fullName>
    </submittedName>
</protein>
<dbReference type="InterPro" id="IPR008254">
    <property type="entry name" value="Flavodoxin/NO_synth"/>
</dbReference>
<feature type="domain" description="Flavodoxin-like" evidence="4">
    <location>
        <begin position="4"/>
        <end position="145"/>
    </location>
</feature>
<dbReference type="PANTHER" id="PTHR19384">
    <property type="entry name" value="NITRIC OXIDE SYNTHASE-RELATED"/>
    <property type="match status" value="1"/>
</dbReference>
<dbReference type="Proteomes" id="UP000202440">
    <property type="component" value="Chromosome"/>
</dbReference>
<name>A0A222FPQ6_9GAMM</name>
<organism evidence="5 6">
    <name type="scientific">Bacterioplanes sanyensis</name>
    <dbReference type="NCBI Taxonomy" id="1249553"/>
    <lineage>
        <taxon>Bacteria</taxon>
        <taxon>Pseudomonadati</taxon>
        <taxon>Pseudomonadota</taxon>
        <taxon>Gammaproteobacteria</taxon>
        <taxon>Oceanospirillales</taxon>
        <taxon>Oceanospirillaceae</taxon>
        <taxon>Bacterioplanes</taxon>
    </lineage>
</organism>
<dbReference type="PROSITE" id="PS50902">
    <property type="entry name" value="FLAVODOXIN_LIKE"/>
    <property type="match status" value="1"/>
</dbReference>
<evidence type="ECO:0000256" key="3">
    <source>
        <dbReference type="ARBA" id="ARBA00022643"/>
    </source>
</evidence>
<gene>
    <name evidence="5" type="ORF">CHH28_19660</name>
</gene>
<evidence type="ECO:0000313" key="6">
    <source>
        <dbReference type="Proteomes" id="UP000202440"/>
    </source>
</evidence>
<reference evidence="5 6" key="1">
    <citation type="submission" date="2017-07" db="EMBL/GenBank/DDBJ databases">
        <title>Annotated genome sequence of Bacterioplanes sanyensis isolated from Red Sea.</title>
        <authorList>
            <person name="Rehman Z.U."/>
        </authorList>
    </citation>
    <scope>NUCLEOTIDE SEQUENCE [LARGE SCALE GENOMIC DNA]</scope>
    <source>
        <strain evidence="5 6">NV9</strain>
    </source>
</reference>
<dbReference type="GO" id="GO:0010181">
    <property type="term" value="F:FMN binding"/>
    <property type="evidence" value="ECO:0007669"/>
    <property type="project" value="InterPro"/>
</dbReference>
<sequence>MKTIYIPVGTVTGTAQAVADQVASALTEQGHQVVVDAAPSIAHLNVQAFDAILVVTATTGQGDIPDNLLPFYSELGDVFPLQTGKPFGVIALGDSSYMNFCGAGEKMEERLFELQAVAPVPKVTIDATETVTPDDDALFWLKEWIEVALAS</sequence>
<evidence type="ECO:0000256" key="2">
    <source>
        <dbReference type="ARBA" id="ARBA00022630"/>
    </source>
</evidence>
<evidence type="ECO:0000259" key="4">
    <source>
        <dbReference type="PROSITE" id="PS50902"/>
    </source>
</evidence>
<dbReference type="InterPro" id="IPR029039">
    <property type="entry name" value="Flavoprotein-like_sf"/>
</dbReference>
<accession>A0A222FPQ6</accession>
<dbReference type="Gene3D" id="3.40.50.360">
    <property type="match status" value="1"/>
</dbReference>
<keyword evidence="6" id="KW-1185">Reference proteome</keyword>
<dbReference type="OrthoDB" id="359268at2"/>
<dbReference type="GO" id="GO:0016491">
    <property type="term" value="F:oxidoreductase activity"/>
    <property type="evidence" value="ECO:0007669"/>
    <property type="project" value="TreeGrafter"/>
</dbReference>
<dbReference type="RefSeq" id="WP_094061909.1">
    <property type="nucleotide sequence ID" value="NZ_CP022530.1"/>
</dbReference>
<dbReference type="KEGG" id="bsan:CHH28_19660"/>
<dbReference type="GO" id="GO:0050660">
    <property type="term" value="F:flavin adenine dinucleotide binding"/>
    <property type="evidence" value="ECO:0007669"/>
    <property type="project" value="TreeGrafter"/>
</dbReference>
<comment type="cofactor">
    <cofactor evidence="1">
        <name>FMN</name>
        <dbReference type="ChEBI" id="CHEBI:58210"/>
    </cofactor>
</comment>
<keyword evidence="3" id="KW-0288">FMN</keyword>
<proteinExistence type="predicted"/>
<evidence type="ECO:0000313" key="5">
    <source>
        <dbReference type="EMBL" id="ASP40749.1"/>
    </source>
</evidence>
<dbReference type="GO" id="GO:0005829">
    <property type="term" value="C:cytosol"/>
    <property type="evidence" value="ECO:0007669"/>
    <property type="project" value="TreeGrafter"/>
</dbReference>
<evidence type="ECO:0000256" key="1">
    <source>
        <dbReference type="ARBA" id="ARBA00001917"/>
    </source>
</evidence>
<dbReference type="Pfam" id="PF00258">
    <property type="entry name" value="Flavodoxin_1"/>
    <property type="match status" value="1"/>
</dbReference>
<dbReference type="EMBL" id="CP022530">
    <property type="protein sequence ID" value="ASP40749.1"/>
    <property type="molecule type" value="Genomic_DNA"/>
</dbReference>
<dbReference type="AlphaFoldDB" id="A0A222FPQ6"/>